<feature type="transmembrane region" description="Helical" evidence="1">
    <location>
        <begin position="12"/>
        <end position="32"/>
    </location>
</feature>
<dbReference type="PANTHER" id="PTHR40078:SF1">
    <property type="entry name" value="INTEGRAL MEMBRANE PROTEIN"/>
    <property type="match status" value="1"/>
</dbReference>
<dbReference type="SUPFAM" id="SSF52540">
    <property type="entry name" value="P-loop containing nucleoside triphosphate hydrolases"/>
    <property type="match status" value="1"/>
</dbReference>
<proteinExistence type="predicted"/>
<dbReference type="OrthoDB" id="87655at2"/>
<keyword evidence="3" id="KW-1185">Reference proteome</keyword>
<dbReference type="Pfam" id="PF19700">
    <property type="entry name" value="DUF6198"/>
    <property type="match status" value="1"/>
</dbReference>
<feature type="transmembrane region" description="Helical" evidence="1">
    <location>
        <begin position="159"/>
        <end position="177"/>
    </location>
</feature>
<keyword evidence="1" id="KW-1133">Transmembrane helix</keyword>
<dbReference type="PANTHER" id="PTHR40078">
    <property type="entry name" value="INTEGRAL MEMBRANE PROTEIN-RELATED"/>
    <property type="match status" value="1"/>
</dbReference>
<dbReference type="Proteomes" id="UP000199701">
    <property type="component" value="Unassembled WGS sequence"/>
</dbReference>
<keyword evidence="1" id="KW-0812">Transmembrane</keyword>
<dbReference type="STRING" id="99656.SAMN05421659_10749"/>
<dbReference type="Pfam" id="PF13189">
    <property type="entry name" value="Cytidylate_kin2"/>
    <property type="match status" value="1"/>
</dbReference>
<dbReference type="EMBL" id="FOJI01000007">
    <property type="protein sequence ID" value="SEW22738.1"/>
    <property type="molecule type" value="Genomic_DNA"/>
</dbReference>
<keyword evidence="1" id="KW-0472">Membrane</keyword>
<evidence type="ECO:0000256" key="1">
    <source>
        <dbReference type="SAM" id="Phobius"/>
    </source>
</evidence>
<dbReference type="Gene3D" id="3.40.50.300">
    <property type="entry name" value="P-loop containing nucleotide triphosphate hydrolases"/>
    <property type="match status" value="1"/>
</dbReference>
<dbReference type="InterPro" id="IPR027417">
    <property type="entry name" value="P-loop_NTPase"/>
</dbReference>
<feature type="transmembrane region" description="Helical" evidence="1">
    <location>
        <begin position="108"/>
        <end position="128"/>
    </location>
</feature>
<reference evidence="2 3" key="1">
    <citation type="submission" date="2016-10" db="EMBL/GenBank/DDBJ databases">
        <authorList>
            <person name="de Groot N.N."/>
        </authorList>
    </citation>
    <scope>NUCLEOTIDE SEQUENCE [LARGE SCALE GENOMIC DNA]</scope>
    <source>
        <strain evidence="2 3">DSM 9179</strain>
    </source>
</reference>
<sequence length="436" mass="49754">MSQKELLKRYGLFFIGLFVNSFGVSFITKASLGTSPISSIPYTLSLGFRPTLGMFTLYISILLVIMQIILLRKNFPKHYLLQIPVSFLFSWFIDLTMEQLSFMNPDMYIVKFIFLIVGCIILGVGVYMEMAADVVMLPGESFVKAVSMTFHKDFGKTKVVFDSSMTIIAGIIGFILFHKLEGVREGTIIAALLVGLIARYLKRKLTFVEDFLVEKASEAEAVQEYANNTVITISREYGSGGRQIAQKLAEKLGFDYFDRSIIARTAQEINLPEAYIEAKEETMTNSFLYDLFSQYQALTEEQTELDKLYVIETKIVKEAASKGNCVIVGRCADYILKDVRNCYNIFLYAKEDFKVQQIMQREHLDKIGALKHVHDINKKRLAHYKYYTGKIWGLSKNYNLCLDVSTLGEDEVVEMIKQYIEFAQPPFDNTISKDTN</sequence>
<gene>
    <name evidence="2" type="ORF">SAMN05421659_10749</name>
</gene>
<protein>
    <submittedName>
        <fullName evidence="2">Uncharacterized membrane protein YczE</fullName>
    </submittedName>
</protein>
<dbReference type="RefSeq" id="WP_092453591.1">
    <property type="nucleotide sequence ID" value="NZ_FOJI01000007.1"/>
</dbReference>
<accession>A0A1I0Q712</accession>
<feature type="transmembrane region" description="Helical" evidence="1">
    <location>
        <begin position="52"/>
        <end position="71"/>
    </location>
</feature>
<evidence type="ECO:0000313" key="3">
    <source>
        <dbReference type="Proteomes" id="UP000199701"/>
    </source>
</evidence>
<organism evidence="2 3">
    <name type="scientific">[Clostridium] fimetarium</name>
    <dbReference type="NCBI Taxonomy" id="99656"/>
    <lineage>
        <taxon>Bacteria</taxon>
        <taxon>Bacillati</taxon>
        <taxon>Bacillota</taxon>
        <taxon>Clostridia</taxon>
        <taxon>Lachnospirales</taxon>
        <taxon>Lachnospiraceae</taxon>
    </lineage>
</organism>
<dbReference type="InterPro" id="IPR038750">
    <property type="entry name" value="YczE/YyaS-like"/>
</dbReference>
<feature type="transmembrane region" description="Helical" evidence="1">
    <location>
        <begin position="78"/>
        <end position="96"/>
    </location>
</feature>
<dbReference type="AlphaFoldDB" id="A0A1I0Q712"/>
<name>A0A1I0Q712_9FIRM</name>
<evidence type="ECO:0000313" key="2">
    <source>
        <dbReference type="EMBL" id="SEW22738.1"/>
    </source>
</evidence>